<dbReference type="InterPro" id="IPR037026">
    <property type="entry name" value="Vgr_OB-fold_dom_sf"/>
</dbReference>
<dbReference type="Gene3D" id="2.40.50.230">
    <property type="entry name" value="Gp5 N-terminal domain"/>
    <property type="match status" value="1"/>
</dbReference>
<dbReference type="Gene3D" id="4.10.220.110">
    <property type="match status" value="1"/>
</dbReference>
<dbReference type="InterPro" id="IPR006531">
    <property type="entry name" value="Gp5/Vgr_OB"/>
</dbReference>
<sequence>MNRLINVTTALGDRLRFSALSGHEEVSRLFDFALTLKSEDDNLSPDAMLGTSVTVEIKLPGGGVRHLNGQCVHFAAVGSAGRFYLYEAQLNPWLWYATRRTDYRIFQKMTAPDMIRQVLADYPFEVRLILSRSYRVWDYCVQYRETDANFVMRMLENEGIWFWFDHSAGEHALVLTDDIGLRNPYPGYASIPYYAPDQTYPDKDHLDRWSAGQQVRSGQFMARDYNFTMPKADLAVVNNLRPGHAHDGYECFDYPGGYDDLDQGDAYSRVRMEELQSTQARGHAAGRARGLAPGWLFTLEKHPVGKYNVEYLIVAADYRFSDNDYEAGGSSDSHSFRIDIQTHPSDQPFRPQRLTPKPLTQGPDTATVTGPPGQEIHTDKYGRVTVSFPWNRYCSKDQDSSCWIRVSHPWAGSGFGGIHIPRIGQEVLVDYLHGDPDRPIITSRVYNALQMPPWGLPANATQSGFLTRSTLGGGYDNANALRFEDSKGAEQLWIHAERNQDIEVENDETHWVGNDRSKTIDRDETSHIKQDRTETVDRHETITVHGNRKEEVDGNETIAIHKNRTETVDLNEKISIGRNRTKRVGGNEKDSIGRNWSTKVGKNKTETIGMAYIQNVGLGRMENVGLGYSLNVGLMMNTVVGLNQSAQISRNKSTTVGKTYSLTAGGSSAPGGGVPMANTLVAGGAPEGKSSGGSNITMDGDSITLTVGKSSLMLKADGTVTINGKNIDILGSDHVQVDSKRVDLN</sequence>
<dbReference type="Gene3D" id="2.30.110.50">
    <property type="match status" value="1"/>
</dbReference>
<dbReference type="Proteomes" id="UP000243924">
    <property type="component" value="Chromosome I"/>
</dbReference>
<dbReference type="EMBL" id="LT629787">
    <property type="protein sequence ID" value="SDT88630.1"/>
    <property type="molecule type" value="Genomic_DNA"/>
</dbReference>
<dbReference type="SUPFAM" id="SSF69255">
    <property type="entry name" value="gp5 N-terminal domain-like"/>
    <property type="match status" value="1"/>
</dbReference>
<name>A0A1H2E0F3_9GAMM</name>
<dbReference type="Gene3D" id="3.55.50.10">
    <property type="entry name" value="Baseplate protein-like domains"/>
    <property type="match status" value="1"/>
</dbReference>
<proteinExistence type="inferred from homology"/>
<dbReference type="AlphaFoldDB" id="A0A1H2E0F3"/>
<dbReference type="InterPro" id="IPR054030">
    <property type="entry name" value="Gp5_Vgr_C"/>
</dbReference>
<feature type="domain" description="Gp5/Type VI secretion system Vgr C-terminal trimerisation" evidence="4">
    <location>
        <begin position="463"/>
        <end position="576"/>
    </location>
</feature>
<dbReference type="SUPFAM" id="SSF69349">
    <property type="entry name" value="Phage fibre proteins"/>
    <property type="match status" value="2"/>
</dbReference>
<feature type="region of interest" description="Disordered" evidence="2">
    <location>
        <begin position="341"/>
        <end position="378"/>
    </location>
</feature>
<reference evidence="6" key="1">
    <citation type="submission" date="2016-10" db="EMBL/GenBank/DDBJ databases">
        <authorList>
            <person name="Varghese N."/>
            <person name="Submissions S."/>
        </authorList>
    </citation>
    <scope>NUCLEOTIDE SEQUENCE [LARGE SCALE GENOMIC DNA]</scope>
    <source>
        <strain evidence="6">CECT 8338</strain>
    </source>
</reference>
<accession>A0A1H2E0F3</accession>
<dbReference type="NCBIfam" id="TIGR01646">
    <property type="entry name" value="vgr_GE"/>
    <property type="match status" value="1"/>
</dbReference>
<evidence type="ECO:0000313" key="6">
    <source>
        <dbReference type="Proteomes" id="UP000243924"/>
    </source>
</evidence>
<dbReference type="Pfam" id="PF04717">
    <property type="entry name" value="Phage_base_V"/>
    <property type="match status" value="1"/>
</dbReference>
<comment type="similarity">
    <text evidence="1">Belongs to the VgrG protein family.</text>
</comment>
<evidence type="ECO:0000259" key="4">
    <source>
        <dbReference type="Pfam" id="PF22178"/>
    </source>
</evidence>
<dbReference type="NCBIfam" id="TIGR03361">
    <property type="entry name" value="VI_Rhs_Vgr"/>
    <property type="match status" value="1"/>
</dbReference>
<dbReference type="Pfam" id="PF22178">
    <property type="entry name" value="Gp5_trimer_C"/>
    <property type="match status" value="1"/>
</dbReference>
<keyword evidence="6" id="KW-1185">Reference proteome</keyword>
<evidence type="ECO:0000313" key="5">
    <source>
        <dbReference type="EMBL" id="SDT88630.1"/>
    </source>
</evidence>
<dbReference type="SUPFAM" id="SSF69279">
    <property type="entry name" value="Phage tail proteins"/>
    <property type="match status" value="2"/>
</dbReference>
<evidence type="ECO:0000256" key="2">
    <source>
        <dbReference type="SAM" id="MobiDB-lite"/>
    </source>
</evidence>
<evidence type="ECO:0000256" key="1">
    <source>
        <dbReference type="ARBA" id="ARBA00005558"/>
    </source>
</evidence>
<dbReference type="STRING" id="1434072.SAMN05216210_0187"/>
<organism evidence="5 6">
    <name type="scientific">Halopseudomonas salegens</name>
    <dbReference type="NCBI Taxonomy" id="1434072"/>
    <lineage>
        <taxon>Bacteria</taxon>
        <taxon>Pseudomonadati</taxon>
        <taxon>Pseudomonadota</taxon>
        <taxon>Gammaproteobacteria</taxon>
        <taxon>Pseudomonadales</taxon>
        <taxon>Pseudomonadaceae</taxon>
        <taxon>Halopseudomonas</taxon>
    </lineage>
</organism>
<dbReference type="RefSeq" id="WP_092383245.1">
    <property type="nucleotide sequence ID" value="NZ_LT629787.1"/>
</dbReference>
<dbReference type="InterPro" id="IPR017847">
    <property type="entry name" value="T6SS_RhsGE_Vgr_subset"/>
</dbReference>
<protein>
    <submittedName>
        <fullName evidence="5">Type VI secretion system secreted protein VgrG</fullName>
    </submittedName>
</protein>
<dbReference type="Pfam" id="PF05954">
    <property type="entry name" value="Phage_GPD"/>
    <property type="match status" value="1"/>
</dbReference>
<evidence type="ECO:0000259" key="3">
    <source>
        <dbReference type="Pfam" id="PF04717"/>
    </source>
</evidence>
<dbReference type="OrthoDB" id="9762420at2"/>
<gene>
    <name evidence="5" type="ORF">SAMN05216210_0187</name>
</gene>
<dbReference type="InterPro" id="IPR006533">
    <property type="entry name" value="T6SS_Vgr_RhsGE"/>
</dbReference>
<feature type="domain" description="Gp5/Type VI secretion system Vgr protein OB-fold" evidence="3">
    <location>
        <begin position="378"/>
        <end position="446"/>
    </location>
</feature>